<evidence type="ECO:0000256" key="3">
    <source>
        <dbReference type="SAM" id="Coils"/>
    </source>
</evidence>
<dbReference type="InterPro" id="IPR002698">
    <property type="entry name" value="FTHF_cligase"/>
</dbReference>
<comment type="cofactor">
    <cofactor evidence="2">
        <name>Mg(2+)</name>
        <dbReference type="ChEBI" id="CHEBI:18420"/>
    </cofactor>
</comment>
<dbReference type="PIRSF" id="PIRSF006806">
    <property type="entry name" value="FTHF_cligase"/>
    <property type="match status" value="1"/>
</dbReference>
<comment type="caution">
    <text evidence="4">The sequence shown here is derived from an EMBL/GenBank/DDBJ whole genome shotgun (WGS) entry which is preliminary data.</text>
</comment>
<dbReference type="Gene3D" id="3.40.50.10420">
    <property type="entry name" value="NagB/RpiA/CoA transferase-like"/>
    <property type="match status" value="1"/>
</dbReference>
<dbReference type="SUPFAM" id="SSF100950">
    <property type="entry name" value="NagB/RpiA/CoA transferase-like"/>
    <property type="match status" value="1"/>
</dbReference>
<dbReference type="EMBL" id="JAZBJM010000003">
    <property type="protein sequence ID" value="MEM0517839.1"/>
    <property type="molecule type" value="Genomic_DNA"/>
</dbReference>
<accession>A0AB35YRR6</accession>
<proteinExistence type="inferred from homology"/>
<keyword evidence="2" id="KW-0460">Magnesium</keyword>
<feature type="binding site" evidence="1">
    <location>
        <position position="51"/>
    </location>
    <ligand>
        <name>substrate</name>
    </ligand>
</feature>
<dbReference type="Proteomes" id="UP001388259">
    <property type="component" value="Unassembled WGS sequence"/>
</dbReference>
<dbReference type="PANTHER" id="PTHR23407">
    <property type="entry name" value="ATPASE INHIBITOR/5-FORMYLTETRAHYDROFOLATE CYCLO-LIGASE"/>
    <property type="match status" value="1"/>
</dbReference>
<reference evidence="4 7" key="1">
    <citation type="submission" date="2024-01" db="EMBL/GenBank/DDBJ databases">
        <title>Aequorivita flavus sp. nov., isolated from deep-sea sediment.</title>
        <authorList>
            <person name="Chen X."/>
        </authorList>
    </citation>
    <scope>NUCLEOTIDE SEQUENCE</scope>
    <source>
        <strain evidence="4">MCCC 1A16923</strain>
        <strain evidence="5 7">MCCC 1A16935</strain>
    </source>
</reference>
<dbReference type="Pfam" id="PF01812">
    <property type="entry name" value="5-FTHF_cyc-lig"/>
    <property type="match status" value="1"/>
</dbReference>
<evidence type="ECO:0000313" key="4">
    <source>
        <dbReference type="EMBL" id="MEM0517839.1"/>
    </source>
</evidence>
<dbReference type="NCBIfam" id="TIGR02727">
    <property type="entry name" value="MTHFS_bact"/>
    <property type="match status" value="1"/>
</dbReference>
<feature type="binding site" evidence="1">
    <location>
        <begin position="133"/>
        <end position="141"/>
    </location>
    <ligand>
        <name>ATP</name>
        <dbReference type="ChEBI" id="CHEBI:30616"/>
    </ligand>
</feature>
<dbReference type="Proteomes" id="UP001390963">
    <property type="component" value="Unassembled WGS sequence"/>
</dbReference>
<dbReference type="EMBL" id="JBANCF010000003">
    <property type="protein sequence ID" value="MEM0573229.1"/>
    <property type="molecule type" value="Genomic_DNA"/>
</dbReference>
<feature type="binding site" evidence="1">
    <location>
        <position position="56"/>
    </location>
    <ligand>
        <name>substrate</name>
    </ligand>
</feature>
<evidence type="ECO:0000313" key="7">
    <source>
        <dbReference type="Proteomes" id="UP001390963"/>
    </source>
</evidence>
<feature type="coiled-coil region" evidence="3">
    <location>
        <begin position="4"/>
        <end position="31"/>
    </location>
</feature>
<dbReference type="PANTHER" id="PTHR23407:SF11">
    <property type="entry name" value="CHROMOSOME UNDETERMINED SCAFFOLD_24, WHOLE GENOME SHOTGUN SEQUENCE"/>
    <property type="match status" value="1"/>
</dbReference>
<sequence>MADKTSLRLKYKKLREELSEESIEAMSLQIANQALKLPIWNKTYYHIFLPILEKKEVNTEYLLHILQGKDKSIVISKANFDSGEMKHFLLQENTVLKTSKYGIPEPVSGIEIMPEIIEVVFVPLLAYDTSGNRVGYGKGFYDRFLAKCNKNTILVGLSFFKPEPKIPFETTDIPLNFCITSEKIVNFENCHLSL</sequence>
<keyword evidence="3" id="KW-0175">Coiled coil</keyword>
<dbReference type="GO" id="GO:0009396">
    <property type="term" value="P:folic acid-containing compound biosynthetic process"/>
    <property type="evidence" value="ECO:0007669"/>
    <property type="project" value="TreeGrafter"/>
</dbReference>
<keyword evidence="2" id="KW-0479">Metal-binding</keyword>
<dbReference type="InterPro" id="IPR037171">
    <property type="entry name" value="NagB/RpiA_transferase-like"/>
</dbReference>
<comment type="similarity">
    <text evidence="2">Belongs to the 5-formyltetrahydrofolate cyclo-ligase family.</text>
</comment>
<dbReference type="RefSeq" id="WP_279449435.1">
    <property type="nucleotide sequence ID" value="NZ_JAZBJM010000003.1"/>
</dbReference>
<keyword evidence="4" id="KW-0436">Ligase</keyword>
<dbReference type="GO" id="GO:0035999">
    <property type="term" value="P:tetrahydrofolate interconversion"/>
    <property type="evidence" value="ECO:0007669"/>
    <property type="project" value="TreeGrafter"/>
</dbReference>
<evidence type="ECO:0000256" key="1">
    <source>
        <dbReference type="PIRSR" id="PIRSR006806-1"/>
    </source>
</evidence>
<protein>
    <recommendedName>
        <fullName evidence="2">5-formyltetrahydrofolate cyclo-ligase</fullName>
        <ecNumber evidence="2">6.3.3.2</ecNumber>
    </recommendedName>
</protein>
<keyword evidence="1 2" id="KW-0547">Nucleotide-binding</keyword>
<gene>
    <name evidence="5" type="ORF">VZD24_06860</name>
    <name evidence="4" type="ORF">VZD85_05710</name>
</gene>
<organism evidence="4 6">
    <name type="scientific">Aequorivita flava</name>
    <dbReference type="NCBI Taxonomy" id="3114371"/>
    <lineage>
        <taxon>Bacteria</taxon>
        <taxon>Pseudomonadati</taxon>
        <taxon>Bacteroidota</taxon>
        <taxon>Flavobacteriia</taxon>
        <taxon>Flavobacteriales</taxon>
        <taxon>Flavobacteriaceae</taxon>
        <taxon>Aequorivita</taxon>
    </lineage>
</organism>
<feature type="binding site" evidence="1">
    <location>
        <begin position="4"/>
        <end position="8"/>
    </location>
    <ligand>
        <name>ATP</name>
        <dbReference type="ChEBI" id="CHEBI:30616"/>
    </ligand>
</feature>
<keyword evidence="1 2" id="KW-0067">ATP-binding</keyword>
<dbReference type="GO" id="GO:0030272">
    <property type="term" value="F:5-formyltetrahydrofolate cyclo-ligase activity"/>
    <property type="evidence" value="ECO:0007669"/>
    <property type="project" value="UniProtKB-EC"/>
</dbReference>
<name>A0AB35YRR6_9FLAO</name>
<dbReference type="EC" id="6.3.3.2" evidence="2"/>
<dbReference type="GO" id="GO:0005524">
    <property type="term" value="F:ATP binding"/>
    <property type="evidence" value="ECO:0007669"/>
    <property type="project" value="UniProtKB-KW"/>
</dbReference>
<comment type="catalytic activity">
    <reaction evidence="2">
        <text>(6S)-5-formyl-5,6,7,8-tetrahydrofolate + ATP = (6R)-5,10-methenyltetrahydrofolate + ADP + phosphate</text>
        <dbReference type="Rhea" id="RHEA:10488"/>
        <dbReference type="ChEBI" id="CHEBI:30616"/>
        <dbReference type="ChEBI" id="CHEBI:43474"/>
        <dbReference type="ChEBI" id="CHEBI:57455"/>
        <dbReference type="ChEBI" id="CHEBI:57457"/>
        <dbReference type="ChEBI" id="CHEBI:456216"/>
        <dbReference type="EC" id="6.3.3.2"/>
    </reaction>
</comment>
<evidence type="ECO:0000313" key="5">
    <source>
        <dbReference type="EMBL" id="MEM0573229.1"/>
    </source>
</evidence>
<evidence type="ECO:0000313" key="6">
    <source>
        <dbReference type="Proteomes" id="UP001388259"/>
    </source>
</evidence>
<dbReference type="InterPro" id="IPR024185">
    <property type="entry name" value="FTHF_cligase-like_sf"/>
</dbReference>
<dbReference type="AlphaFoldDB" id="A0AB35YRR6"/>
<dbReference type="GO" id="GO:0046872">
    <property type="term" value="F:metal ion binding"/>
    <property type="evidence" value="ECO:0007669"/>
    <property type="project" value="UniProtKB-KW"/>
</dbReference>
<evidence type="ECO:0000256" key="2">
    <source>
        <dbReference type="RuleBase" id="RU361279"/>
    </source>
</evidence>
<keyword evidence="7" id="KW-1185">Reference proteome</keyword>